<organism evidence="4 5">
    <name type="scientific">Natronorubrum texcoconense</name>
    <dbReference type="NCBI Taxonomy" id="1095776"/>
    <lineage>
        <taxon>Archaea</taxon>
        <taxon>Methanobacteriati</taxon>
        <taxon>Methanobacteriota</taxon>
        <taxon>Stenosarchaea group</taxon>
        <taxon>Halobacteria</taxon>
        <taxon>Halobacteriales</taxon>
        <taxon>Natrialbaceae</taxon>
        <taxon>Natronorubrum</taxon>
    </lineage>
</organism>
<keyword evidence="4" id="KW-0489">Methyltransferase</keyword>
<dbReference type="AlphaFoldDB" id="A0A1G8Y3A0"/>
<dbReference type="GO" id="GO:0008168">
    <property type="term" value="F:methyltransferase activity"/>
    <property type="evidence" value="ECO:0007669"/>
    <property type="project" value="UniProtKB-KW"/>
</dbReference>
<dbReference type="STRING" id="1095776.SAMN04515672_1986"/>
<dbReference type="InterPro" id="IPR036388">
    <property type="entry name" value="WH-like_DNA-bd_sf"/>
</dbReference>
<dbReference type="GO" id="GO:0006281">
    <property type="term" value="P:DNA repair"/>
    <property type="evidence" value="ECO:0007669"/>
    <property type="project" value="InterPro"/>
</dbReference>
<dbReference type="Pfam" id="PF01035">
    <property type="entry name" value="DNA_binding_1"/>
    <property type="match status" value="1"/>
</dbReference>
<dbReference type="InterPro" id="IPR036217">
    <property type="entry name" value="MethylDNA_cys_MeTrfase_DNAb"/>
</dbReference>
<gene>
    <name evidence="4" type="ORF">SAMN04515672_1986</name>
</gene>
<keyword evidence="5" id="KW-1185">Reference proteome</keyword>
<evidence type="ECO:0000256" key="1">
    <source>
        <dbReference type="ARBA" id="ARBA00022763"/>
    </source>
</evidence>
<sequence length="156" mass="17321">MEDVTDAGIYARESSYLDRYVQLGAASGRVLSVSFPDLPDEEAQDDHPILEQIFEYLDGLEEVHFDELQVALTVPTDQRAVLEQVRGIPYGEQVSVDALARMTPELDPEDEDDLILVRTALDENPTPLLIPDHRVRDGPSAAPPAVEQKLRSLEGL</sequence>
<evidence type="ECO:0000256" key="2">
    <source>
        <dbReference type="SAM" id="MobiDB-lite"/>
    </source>
</evidence>
<feature type="region of interest" description="Disordered" evidence="2">
    <location>
        <begin position="134"/>
        <end position="156"/>
    </location>
</feature>
<evidence type="ECO:0000259" key="3">
    <source>
        <dbReference type="Pfam" id="PF01035"/>
    </source>
</evidence>
<evidence type="ECO:0000313" key="5">
    <source>
        <dbReference type="Proteomes" id="UP000198882"/>
    </source>
</evidence>
<dbReference type="EMBL" id="FNFE01000002">
    <property type="protein sequence ID" value="SDJ96595.1"/>
    <property type="molecule type" value="Genomic_DNA"/>
</dbReference>
<dbReference type="Gene3D" id="1.10.10.10">
    <property type="entry name" value="Winged helix-like DNA-binding domain superfamily/Winged helix DNA-binding domain"/>
    <property type="match status" value="1"/>
</dbReference>
<dbReference type="SUPFAM" id="SSF46767">
    <property type="entry name" value="Methylated DNA-protein cysteine methyltransferase, C-terminal domain"/>
    <property type="match status" value="1"/>
</dbReference>
<dbReference type="OrthoDB" id="372118at2157"/>
<protein>
    <submittedName>
        <fullName evidence="4">Methylated-DNA-[protein]-cysteine S-methyltransferase</fullName>
    </submittedName>
</protein>
<evidence type="ECO:0000313" key="4">
    <source>
        <dbReference type="EMBL" id="SDJ96595.1"/>
    </source>
</evidence>
<keyword evidence="4" id="KW-0808">Transferase</keyword>
<name>A0A1G8Y3A0_9EURY</name>
<dbReference type="Proteomes" id="UP000198882">
    <property type="component" value="Unassembled WGS sequence"/>
</dbReference>
<proteinExistence type="predicted"/>
<feature type="domain" description="Methylated-DNA-[protein]-cysteine S-methyltransferase DNA binding" evidence="3">
    <location>
        <begin position="78"/>
        <end position="135"/>
    </location>
</feature>
<dbReference type="RefSeq" id="WP_090305085.1">
    <property type="nucleotide sequence ID" value="NZ_FNFE01000002.1"/>
</dbReference>
<keyword evidence="1" id="KW-0227">DNA damage</keyword>
<reference evidence="5" key="1">
    <citation type="submission" date="2016-10" db="EMBL/GenBank/DDBJ databases">
        <authorList>
            <person name="Varghese N."/>
            <person name="Submissions S."/>
        </authorList>
    </citation>
    <scope>NUCLEOTIDE SEQUENCE [LARGE SCALE GENOMIC DNA]</scope>
    <source>
        <strain evidence="5">B4,CECT 8067,JCM 17497</strain>
    </source>
</reference>
<accession>A0A1G8Y3A0</accession>
<dbReference type="GO" id="GO:0032259">
    <property type="term" value="P:methylation"/>
    <property type="evidence" value="ECO:0007669"/>
    <property type="project" value="UniProtKB-KW"/>
</dbReference>
<dbReference type="InterPro" id="IPR014048">
    <property type="entry name" value="MethylDNA_cys_MeTrfase_DNA-bd"/>
</dbReference>